<dbReference type="Pfam" id="PF26466">
    <property type="entry name" value="DNA_primase_lrg_N"/>
    <property type="match status" value="1"/>
</dbReference>
<dbReference type="GO" id="GO:0051539">
    <property type="term" value="F:4 iron, 4 sulfur cluster binding"/>
    <property type="evidence" value="ECO:0007669"/>
    <property type="project" value="UniProtKB-KW"/>
</dbReference>
<evidence type="ECO:0000256" key="5">
    <source>
        <dbReference type="ARBA" id="ARBA00022705"/>
    </source>
</evidence>
<dbReference type="FunFam" id="3.40.50.1000:FF:000039">
    <property type="entry name" value="Phosphoglycolate phosphatase"/>
    <property type="match status" value="1"/>
</dbReference>
<evidence type="ECO:0000256" key="4">
    <source>
        <dbReference type="ARBA" id="ARBA00022515"/>
    </source>
</evidence>
<keyword evidence="4" id="KW-0639">Primosome</keyword>
<accession>A0A4U0WVT5</accession>
<dbReference type="EC" id="3.1.3.41" evidence="12"/>
<keyword evidence="6" id="KW-0479">Metal-binding</keyword>
<evidence type="ECO:0000256" key="7">
    <source>
        <dbReference type="ARBA" id="ARBA00022801"/>
    </source>
</evidence>
<keyword evidence="8" id="KW-0408">Iron</keyword>
<dbReference type="Gene3D" id="1.20.930.80">
    <property type="match status" value="1"/>
</dbReference>
<dbReference type="InterPro" id="IPR058560">
    <property type="entry name" value="DNA_primase_C"/>
</dbReference>
<feature type="compositionally biased region" description="Polar residues" evidence="14">
    <location>
        <begin position="188"/>
        <end position="201"/>
    </location>
</feature>
<dbReference type="Proteomes" id="UP000308768">
    <property type="component" value="Unassembled WGS sequence"/>
</dbReference>
<evidence type="ECO:0000256" key="10">
    <source>
        <dbReference type="ARBA" id="ARBA00023125"/>
    </source>
</evidence>
<evidence type="ECO:0000256" key="13">
    <source>
        <dbReference type="ARBA" id="ARBA00069197"/>
    </source>
</evidence>
<dbReference type="InterPro" id="IPR006357">
    <property type="entry name" value="HAD-SF_hydro_IIA"/>
</dbReference>
<proteinExistence type="inferred from homology"/>
<keyword evidence="5" id="KW-0235">DNA replication</keyword>
<feature type="domain" description="DNA primase large subunit C-terminal" evidence="15">
    <location>
        <begin position="662"/>
        <end position="784"/>
    </location>
</feature>
<dbReference type="NCBIfam" id="TIGR01460">
    <property type="entry name" value="HAD-SF-IIA"/>
    <property type="match status" value="1"/>
</dbReference>
<dbReference type="Pfam" id="PF13344">
    <property type="entry name" value="Hydrolase_6"/>
    <property type="match status" value="1"/>
</dbReference>
<dbReference type="GO" id="GO:0003677">
    <property type="term" value="F:DNA binding"/>
    <property type="evidence" value="ECO:0007669"/>
    <property type="project" value="UniProtKB-KW"/>
</dbReference>
<evidence type="ECO:0000259" key="15">
    <source>
        <dbReference type="Pfam" id="PF04104"/>
    </source>
</evidence>
<comment type="caution">
    <text evidence="16">The sequence shown here is derived from an EMBL/GenBank/DDBJ whole genome shotgun (WGS) entry which is preliminary data.</text>
</comment>
<evidence type="ECO:0000256" key="12">
    <source>
        <dbReference type="ARBA" id="ARBA00066659"/>
    </source>
</evidence>
<dbReference type="STRING" id="331657.A0A4U0WVT5"/>
<dbReference type="GO" id="GO:0004035">
    <property type="term" value="F:alkaline phosphatase activity"/>
    <property type="evidence" value="ECO:0007669"/>
    <property type="project" value="UniProtKB-ARBA"/>
</dbReference>
<dbReference type="InterPro" id="IPR016558">
    <property type="entry name" value="DNA_primase_lsu_euk"/>
</dbReference>
<evidence type="ECO:0000256" key="8">
    <source>
        <dbReference type="ARBA" id="ARBA00023004"/>
    </source>
</evidence>
<name>A0A4U0WVT5_9PEZI</name>
<keyword evidence="7" id="KW-0378">Hydrolase</keyword>
<dbReference type="GO" id="GO:0046872">
    <property type="term" value="F:metal ion binding"/>
    <property type="evidence" value="ECO:0007669"/>
    <property type="project" value="UniProtKB-KW"/>
</dbReference>
<comment type="catalytic activity">
    <reaction evidence="11">
        <text>4-nitrophenyl phosphate + H2O = 4-nitrophenol + phosphate + H(+)</text>
        <dbReference type="Rhea" id="RHEA:21664"/>
        <dbReference type="ChEBI" id="CHEBI:15377"/>
        <dbReference type="ChEBI" id="CHEBI:15378"/>
        <dbReference type="ChEBI" id="CHEBI:43474"/>
        <dbReference type="ChEBI" id="CHEBI:57917"/>
        <dbReference type="ChEBI" id="CHEBI:61146"/>
        <dbReference type="EC" id="3.1.3.41"/>
    </reaction>
</comment>
<evidence type="ECO:0000256" key="2">
    <source>
        <dbReference type="ARBA" id="ARBA00010564"/>
    </source>
</evidence>
<dbReference type="OrthoDB" id="421393at2759"/>
<keyword evidence="10" id="KW-0238">DNA-binding</keyword>
<protein>
    <recommendedName>
        <fullName evidence="13">4-nitrophenylphosphatase</fullName>
        <ecNumber evidence="12">3.1.3.41</ecNumber>
    </recommendedName>
</protein>
<feature type="region of interest" description="Disordered" evidence="14">
    <location>
        <begin position="157"/>
        <end position="204"/>
    </location>
</feature>
<dbReference type="PANTHER" id="PTHR10537">
    <property type="entry name" value="DNA PRIMASE LARGE SUBUNIT"/>
    <property type="match status" value="1"/>
</dbReference>
<dbReference type="AlphaFoldDB" id="A0A4U0WVT5"/>
<keyword evidence="3" id="KW-0004">4Fe-4S</keyword>
<dbReference type="Pfam" id="PF04104">
    <property type="entry name" value="DNA_primase_lrg"/>
    <property type="match status" value="1"/>
</dbReference>
<dbReference type="GO" id="GO:0005658">
    <property type="term" value="C:alpha DNA polymerase:primase complex"/>
    <property type="evidence" value="ECO:0007669"/>
    <property type="project" value="UniProtKB-ARBA"/>
</dbReference>
<dbReference type="GO" id="GO:0006270">
    <property type="term" value="P:DNA replication initiation"/>
    <property type="evidence" value="ECO:0007669"/>
    <property type="project" value="TreeGrafter"/>
</dbReference>
<evidence type="ECO:0000256" key="14">
    <source>
        <dbReference type="SAM" id="MobiDB-lite"/>
    </source>
</evidence>
<evidence type="ECO:0000256" key="6">
    <source>
        <dbReference type="ARBA" id="ARBA00022723"/>
    </source>
</evidence>
<dbReference type="PANTHER" id="PTHR10537:SF3">
    <property type="entry name" value="DNA PRIMASE LARGE SUBUNIT"/>
    <property type="match status" value="1"/>
</dbReference>
<comment type="cofactor">
    <cofactor evidence="1">
        <name>[4Fe-4S] cluster</name>
        <dbReference type="ChEBI" id="CHEBI:49883"/>
    </cofactor>
</comment>
<dbReference type="InterPro" id="IPR007238">
    <property type="entry name" value="DNA_primase_lsu_euk/arc"/>
</dbReference>
<dbReference type="GO" id="GO:0006269">
    <property type="term" value="P:DNA replication, synthesis of primer"/>
    <property type="evidence" value="ECO:0007669"/>
    <property type="project" value="UniProtKB-KW"/>
</dbReference>
<keyword evidence="17" id="KW-1185">Reference proteome</keyword>
<evidence type="ECO:0000313" key="16">
    <source>
        <dbReference type="EMBL" id="TKA66643.1"/>
    </source>
</evidence>
<evidence type="ECO:0000256" key="11">
    <source>
        <dbReference type="ARBA" id="ARBA00050247"/>
    </source>
</evidence>
<evidence type="ECO:0000313" key="17">
    <source>
        <dbReference type="Proteomes" id="UP000308768"/>
    </source>
</evidence>
<gene>
    <name evidence="16" type="ORF">B0A49_08182</name>
</gene>
<dbReference type="CDD" id="cd07322">
    <property type="entry name" value="PriL_PriS_Eukaryotic"/>
    <property type="match status" value="1"/>
</dbReference>
<evidence type="ECO:0000256" key="3">
    <source>
        <dbReference type="ARBA" id="ARBA00022485"/>
    </source>
</evidence>
<feature type="compositionally biased region" description="Basic and acidic residues" evidence="14">
    <location>
        <begin position="169"/>
        <end position="182"/>
    </location>
</feature>
<dbReference type="SUPFAM" id="SSF56784">
    <property type="entry name" value="HAD-like"/>
    <property type="match status" value="1"/>
</dbReference>
<evidence type="ECO:0000256" key="1">
    <source>
        <dbReference type="ARBA" id="ARBA00001966"/>
    </source>
</evidence>
<dbReference type="EMBL" id="NAJN01000996">
    <property type="protein sequence ID" value="TKA66643.1"/>
    <property type="molecule type" value="Genomic_DNA"/>
</dbReference>
<dbReference type="Gene3D" id="3.40.50.1000">
    <property type="entry name" value="HAD superfamily/HAD-like"/>
    <property type="match status" value="2"/>
</dbReference>
<reference evidence="16 17" key="1">
    <citation type="submission" date="2017-03" db="EMBL/GenBank/DDBJ databases">
        <title>Genomes of endolithic fungi from Antarctica.</title>
        <authorList>
            <person name="Coleine C."/>
            <person name="Masonjones S."/>
            <person name="Stajich J.E."/>
        </authorList>
    </citation>
    <scope>NUCLEOTIDE SEQUENCE [LARGE SCALE GENOMIC DNA]</scope>
    <source>
        <strain evidence="16 17">CCFEE 5187</strain>
    </source>
</reference>
<organism evidence="16 17">
    <name type="scientific">Cryomyces minteri</name>
    <dbReference type="NCBI Taxonomy" id="331657"/>
    <lineage>
        <taxon>Eukaryota</taxon>
        <taxon>Fungi</taxon>
        <taxon>Dikarya</taxon>
        <taxon>Ascomycota</taxon>
        <taxon>Pezizomycotina</taxon>
        <taxon>Dothideomycetes</taxon>
        <taxon>Dothideomycetes incertae sedis</taxon>
        <taxon>Cryomyces</taxon>
    </lineage>
</organism>
<comment type="similarity">
    <text evidence="2">Belongs to the eukaryotic-type primase large subunit family.</text>
</comment>
<evidence type="ECO:0000256" key="9">
    <source>
        <dbReference type="ARBA" id="ARBA00023014"/>
    </source>
</evidence>
<dbReference type="InterPro" id="IPR023214">
    <property type="entry name" value="HAD_sf"/>
</dbReference>
<dbReference type="InterPro" id="IPR036412">
    <property type="entry name" value="HAD-like_sf"/>
</dbReference>
<keyword evidence="9" id="KW-0411">Iron-sulfur</keyword>
<sequence length="800" mass="88842">MSSSLFTEPSTPRNGAIHLSLIGVTDDSQPFDLPGAAIEFPPDKVGTVVAADLGDMLDAIIVEHSGNLGTVITNLQNGVLRAKEVRRLSMELAQASRNFADAPLEDVVSLSPQEWEERWRSQQPSIDDSLDLLREKTQSMPSLLQLVDDAASDFGYDIGQPRRTGSRASSRDDGPDIAHRFVNDVPSVPTSPVHNAVTPTSHDFGPDISRFGPYDFSESAQDDQIGVLWSGDHLFEGTAETLDMLRSKGKQLVFVTNNSTKSRADYKKKFDSMGIPCKVEEVFGSSYSAAIYISRILKLQPPKNKVFTLGESGIEQELASEGVRFCGGTDPALRRDMEPSDYTAIADGSALDPEVGVVLTGLDFHVNYLKLSLGFAYLRQGAQFLATNVDSTLPNSHTLFPGAGSVSAPLVKAWGKEPLALGKPSQAMMDAIEGKFQFDRSRTCMVGDRLNTDIQFGIEGKLGGTLAVLTGDERKKDHYSHFILRLAFSATEDLRRRFSRLETQLFKLRYNDDAVKERQAFVDSLELSWERVTETERLELGQDLINATPSWRKGETEEGWFKVDWEKVPELVEGRRVLVKGGKAYVPSREQTSMVVGEFGRRLDAALELTSRALPRLDEDDRLSPILQHLSKSFTAPDAAYAASDSVVSGATINAASIDSLSQHFPLCMQNLHRELRKNSHLKHFGRLQYTLFLKGIGLSLEECLVFWRRSFKLIQDDKFNKEYKYNIRHAYGDVGGDANKRGRGYTPYACQKLLTEAPPGPGQSHGCPYKTFSVDNLIQTLQVRVAVDSAREKLRWFRL</sequence>